<sequence>MTIPAPTASHPLPPTELRSPDSTGLDELSALERLRLLNAHDRRAMEAVAEALPRVAELVDQAAPRVRRGGVVHYFGAGTPGRLAVLDAAELLPTFHLEPGVVTAHIAGGERALTVAVEDSEDSVADGERDADLLGPDDVAIGVTASGSTPYVGGALRRARERGAFTALITSNPDAALAGLADILIAVETGPEVLTGSTRLGAGTAQKTILSGFSTALMIALGRTYSNLMVSVVATNAKLRDRTLRILREAGAPEGEAEALLAAAGGDLKAAIVALLTGADADRASAALAAASGSVRDAVAALHD</sequence>
<feature type="active site" evidence="3">
    <location>
        <position position="121"/>
    </location>
</feature>
<dbReference type="Proteomes" id="UP000016743">
    <property type="component" value="Chromosome"/>
</dbReference>
<accession>U3P640</accession>
<dbReference type="InterPro" id="IPR005488">
    <property type="entry name" value="Etherase_MurQ"/>
</dbReference>
<dbReference type="CDD" id="cd05007">
    <property type="entry name" value="SIS_Etherase"/>
    <property type="match status" value="1"/>
</dbReference>
<keyword evidence="7" id="KW-1185">Reference proteome</keyword>
<dbReference type="SUPFAM" id="SSF53697">
    <property type="entry name" value="SIS domain"/>
    <property type="match status" value="1"/>
</dbReference>
<proteinExistence type="inferred from homology"/>
<dbReference type="OrthoDB" id="9813395at2"/>
<dbReference type="Gene3D" id="1.10.8.1080">
    <property type="match status" value="1"/>
</dbReference>
<name>U3P640_LEIXC</name>
<comment type="similarity">
    <text evidence="3">Belongs to the GCKR-like family. MurNAc-6-P etherase subfamily.</text>
</comment>
<organism evidence="6 7">
    <name type="scientific">Leifsonia xyli subsp. cynodontis DSM 46306</name>
    <dbReference type="NCBI Taxonomy" id="1389489"/>
    <lineage>
        <taxon>Bacteria</taxon>
        <taxon>Bacillati</taxon>
        <taxon>Actinomycetota</taxon>
        <taxon>Actinomycetes</taxon>
        <taxon>Micrococcales</taxon>
        <taxon>Microbacteriaceae</taxon>
        <taxon>Leifsonia</taxon>
    </lineage>
</organism>
<evidence type="ECO:0000256" key="2">
    <source>
        <dbReference type="ARBA" id="ARBA00023277"/>
    </source>
</evidence>
<dbReference type="GO" id="GO:0016835">
    <property type="term" value="F:carbon-oxygen lyase activity"/>
    <property type="evidence" value="ECO:0007669"/>
    <property type="project" value="UniProtKB-UniRule"/>
</dbReference>
<dbReference type="InterPro" id="IPR046348">
    <property type="entry name" value="SIS_dom_sf"/>
</dbReference>
<dbReference type="STRING" id="1389489.O159_07360"/>
<dbReference type="Gene3D" id="3.40.50.10490">
    <property type="entry name" value="Glucose-6-phosphate isomerase like protein, domain 1"/>
    <property type="match status" value="1"/>
</dbReference>
<dbReference type="GO" id="GO:0097367">
    <property type="term" value="F:carbohydrate derivative binding"/>
    <property type="evidence" value="ECO:0007669"/>
    <property type="project" value="InterPro"/>
</dbReference>
<feature type="active site" description="Proton donor" evidence="3">
    <location>
        <position position="90"/>
    </location>
</feature>
<evidence type="ECO:0000256" key="1">
    <source>
        <dbReference type="ARBA" id="ARBA00023239"/>
    </source>
</evidence>
<reference evidence="6 7" key="1">
    <citation type="journal article" date="2013" name="Genome Announc.">
        <title>Complete Genome Sequence of Leifsonia xyli subsp. cynodontis Strain DSM46306, a Gram-Positive Bacterial Pathogen of Grasses.</title>
        <authorList>
            <person name="Monteiro-Vitorello C.B."/>
            <person name="Zerillo M.M."/>
            <person name="Van Sluys M.A."/>
            <person name="Camargo L.E."/>
            <person name="Kitajima J.P."/>
        </authorList>
    </citation>
    <scope>NUCLEOTIDE SEQUENCE [LARGE SCALE GENOMIC DNA]</scope>
    <source>
        <strain evidence="6 7">DSM 46306</strain>
    </source>
</reference>
<dbReference type="RefSeq" id="WP_021754339.1">
    <property type="nucleotide sequence ID" value="NC_022438.1"/>
</dbReference>
<evidence type="ECO:0000256" key="3">
    <source>
        <dbReference type="HAMAP-Rule" id="MF_00068"/>
    </source>
</evidence>
<comment type="miscellaneous">
    <text evidence="3">A lyase-type mechanism (elimination/hydration) is suggested for the cleavage of the lactyl ether bond of MurNAc 6-phosphate, with the formation of an alpha,beta-unsaturated aldehyde intermediate with (E)-stereochemistry, followed by the syn addition of water to give product.</text>
</comment>
<dbReference type="PANTHER" id="PTHR10088">
    <property type="entry name" value="GLUCOKINASE REGULATORY PROTEIN"/>
    <property type="match status" value="1"/>
</dbReference>
<dbReference type="AlphaFoldDB" id="U3P640"/>
<dbReference type="eggNOG" id="COG2103">
    <property type="taxonomic scope" value="Bacteria"/>
</dbReference>
<comment type="pathway">
    <text evidence="3">Amino-sugar metabolism; N-acetylmuramate degradation.</text>
</comment>
<dbReference type="EMBL" id="CP006734">
    <property type="protein sequence ID" value="AGW40909.1"/>
    <property type="molecule type" value="Genomic_DNA"/>
</dbReference>
<feature type="region of interest" description="Disordered" evidence="4">
    <location>
        <begin position="1"/>
        <end position="22"/>
    </location>
</feature>
<gene>
    <name evidence="3" type="primary">murQ</name>
    <name evidence="6" type="ORF">O159_07360</name>
</gene>
<keyword evidence="1 3" id="KW-0456">Lyase</keyword>
<dbReference type="UniPathway" id="UPA00342"/>
<evidence type="ECO:0000256" key="4">
    <source>
        <dbReference type="SAM" id="MobiDB-lite"/>
    </source>
</evidence>
<dbReference type="NCBIfam" id="NF009222">
    <property type="entry name" value="PRK12570.1"/>
    <property type="match status" value="1"/>
</dbReference>
<dbReference type="GO" id="GO:0016803">
    <property type="term" value="F:ether hydrolase activity"/>
    <property type="evidence" value="ECO:0007669"/>
    <property type="project" value="TreeGrafter"/>
</dbReference>
<evidence type="ECO:0000259" key="5">
    <source>
        <dbReference type="PROSITE" id="PS51464"/>
    </source>
</evidence>
<dbReference type="PATRIC" id="fig|1389489.3.peg.713"/>
<dbReference type="NCBIfam" id="NF003915">
    <property type="entry name" value="PRK05441.1"/>
    <property type="match status" value="1"/>
</dbReference>
<dbReference type="GO" id="GO:0009254">
    <property type="term" value="P:peptidoglycan turnover"/>
    <property type="evidence" value="ECO:0007669"/>
    <property type="project" value="TreeGrafter"/>
</dbReference>
<comment type="catalytic activity">
    <reaction evidence="3">
        <text>N-acetyl-D-muramate 6-phosphate + H2O = N-acetyl-D-glucosamine 6-phosphate + (R)-lactate</text>
        <dbReference type="Rhea" id="RHEA:26410"/>
        <dbReference type="ChEBI" id="CHEBI:15377"/>
        <dbReference type="ChEBI" id="CHEBI:16004"/>
        <dbReference type="ChEBI" id="CHEBI:57513"/>
        <dbReference type="ChEBI" id="CHEBI:58722"/>
        <dbReference type="EC" id="4.2.1.126"/>
    </reaction>
</comment>
<keyword evidence="2 3" id="KW-0119">Carbohydrate metabolism</keyword>
<dbReference type="GO" id="GO:0046348">
    <property type="term" value="P:amino sugar catabolic process"/>
    <property type="evidence" value="ECO:0007669"/>
    <property type="project" value="InterPro"/>
</dbReference>
<feature type="domain" description="SIS" evidence="5">
    <location>
        <begin position="62"/>
        <end position="223"/>
    </location>
</feature>
<dbReference type="EC" id="4.2.1.126" evidence="3"/>
<comment type="subunit">
    <text evidence="3">Homodimer.</text>
</comment>
<dbReference type="Pfam" id="PF22645">
    <property type="entry name" value="GKRP_SIS_N"/>
    <property type="match status" value="1"/>
</dbReference>
<dbReference type="KEGG" id="lxy:O159_07360"/>
<evidence type="ECO:0000313" key="6">
    <source>
        <dbReference type="EMBL" id="AGW40909.1"/>
    </source>
</evidence>
<dbReference type="HAMAP" id="MF_00068">
    <property type="entry name" value="MurQ"/>
    <property type="match status" value="1"/>
</dbReference>
<dbReference type="HOGENOM" id="CLU_049049_1_1_11"/>
<protein>
    <recommendedName>
        <fullName evidence="3">N-acetylmuramic acid 6-phosphate etherase</fullName>
        <shortName evidence="3">MurNAc-6-P etherase</shortName>
        <ecNumber evidence="3">4.2.1.126</ecNumber>
    </recommendedName>
    <alternativeName>
        <fullName evidence="3">N-acetylmuramic acid 6-phosphate hydrolase</fullName>
    </alternativeName>
    <alternativeName>
        <fullName evidence="3">N-acetylmuramic acid 6-phosphate lyase</fullName>
    </alternativeName>
</protein>
<evidence type="ECO:0000313" key="7">
    <source>
        <dbReference type="Proteomes" id="UP000016743"/>
    </source>
</evidence>
<dbReference type="GO" id="GO:0097173">
    <property type="term" value="P:N-acetylmuramic acid catabolic process"/>
    <property type="evidence" value="ECO:0007669"/>
    <property type="project" value="UniProtKB-UniPathway"/>
</dbReference>
<dbReference type="PANTHER" id="PTHR10088:SF4">
    <property type="entry name" value="GLUCOKINASE REGULATORY PROTEIN"/>
    <property type="match status" value="1"/>
</dbReference>
<dbReference type="InterPro" id="IPR001347">
    <property type="entry name" value="SIS_dom"/>
</dbReference>
<dbReference type="InterPro" id="IPR040190">
    <property type="entry name" value="MURQ/GCKR"/>
</dbReference>
<comment type="function">
    <text evidence="3">Specifically catalyzes the cleavage of the D-lactyl ether substituent of MurNAc 6-phosphate, producing GlcNAc 6-phosphate and D-lactate.</text>
</comment>
<dbReference type="PROSITE" id="PS51464">
    <property type="entry name" value="SIS"/>
    <property type="match status" value="1"/>
</dbReference>